<sequence>MLPRARRLLPAATVILLLATAACESKSADDAAPAAASGQPITVGSTLSLSGAFAATGAIHKVAGEAFVDRINKGGGLLGRPVKWVVRDDESDQAKVSTLYEQLITQDKVDLIMGPYATPNILSAMAVAARHRYVLPQHTAVIAPQLTYECQFPGWSIGPTPNLFVPNQLFEAVASLPTPPKRIAVLTNQNGSTDFVSYGAGNNKTGTVSITKEKGLDLVLEIRYPPNTTDWAPIAARVRDAKPDLVINSGIGVDPVNLLQAMAQLSYKPPSMFSLFPAPGPPLGLGPASDGLLSVTIFEPNKATLDKLGPTATDIVADFKSRATAAKLPYTVFETQAAASWNAWEILTGGVKSAGKLDQQAICDALHKDGAETTFSGKLTFDPKQNNFWPTTQSIKQIQNGDWVTVWPRDRAAGQLKGP</sequence>
<dbReference type="InterPro" id="IPR028082">
    <property type="entry name" value="Peripla_BP_I"/>
</dbReference>
<name>A0A8J3Z6T6_9ACTN</name>
<feature type="signal peptide" evidence="3">
    <location>
        <begin position="1"/>
        <end position="27"/>
    </location>
</feature>
<keyword evidence="2 3" id="KW-0732">Signal</keyword>
<evidence type="ECO:0000259" key="4">
    <source>
        <dbReference type="Pfam" id="PF13458"/>
    </source>
</evidence>
<reference evidence="5" key="1">
    <citation type="submission" date="2021-01" db="EMBL/GenBank/DDBJ databases">
        <title>Whole genome shotgun sequence of Virgisporangium aurantiacum NBRC 16421.</title>
        <authorList>
            <person name="Komaki H."/>
            <person name="Tamura T."/>
        </authorList>
    </citation>
    <scope>NUCLEOTIDE SEQUENCE</scope>
    <source>
        <strain evidence="5">NBRC 16421</strain>
    </source>
</reference>
<evidence type="ECO:0000256" key="2">
    <source>
        <dbReference type="ARBA" id="ARBA00022729"/>
    </source>
</evidence>
<proteinExistence type="inferred from homology"/>
<protein>
    <submittedName>
        <fullName evidence="5">Amino acid ABC transporter substrate-binding protein</fullName>
    </submittedName>
</protein>
<dbReference type="Proteomes" id="UP000612585">
    <property type="component" value="Unassembled WGS sequence"/>
</dbReference>
<feature type="chain" id="PRO_5035191610" evidence="3">
    <location>
        <begin position="28"/>
        <end position="419"/>
    </location>
</feature>
<dbReference type="PROSITE" id="PS51257">
    <property type="entry name" value="PROKAR_LIPOPROTEIN"/>
    <property type="match status" value="1"/>
</dbReference>
<dbReference type="EMBL" id="BOPG01000024">
    <property type="protein sequence ID" value="GIJ56301.1"/>
    <property type="molecule type" value="Genomic_DNA"/>
</dbReference>
<feature type="domain" description="Leucine-binding protein" evidence="4">
    <location>
        <begin position="40"/>
        <end position="386"/>
    </location>
</feature>
<dbReference type="InterPro" id="IPR028081">
    <property type="entry name" value="Leu-bd"/>
</dbReference>
<comment type="caution">
    <text evidence="5">The sequence shown here is derived from an EMBL/GenBank/DDBJ whole genome shotgun (WGS) entry which is preliminary data.</text>
</comment>
<gene>
    <name evidence="5" type="ORF">Vau01_038170</name>
</gene>
<dbReference type="InterPro" id="IPR051010">
    <property type="entry name" value="BCAA_transport"/>
</dbReference>
<dbReference type="SUPFAM" id="SSF53822">
    <property type="entry name" value="Periplasmic binding protein-like I"/>
    <property type="match status" value="1"/>
</dbReference>
<dbReference type="PANTHER" id="PTHR30483">
    <property type="entry name" value="LEUCINE-SPECIFIC-BINDING PROTEIN"/>
    <property type="match status" value="1"/>
</dbReference>
<dbReference type="Pfam" id="PF13458">
    <property type="entry name" value="Peripla_BP_6"/>
    <property type="match status" value="1"/>
</dbReference>
<comment type="similarity">
    <text evidence="1">Belongs to the leucine-binding protein family.</text>
</comment>
<accession>A0A8J3Z6T6</accession>
<evidence type="ECO:0000313" key="5">
    <source>
        <dbReference type="EMBL" id="GIJ56301.1"/>
    </source>
</evidence>
<dbReference type="Gene3D" id="3.40.50.2300">
    <property type="match status" value="2"/>
</dbReference>
<dbReference type="PANTHER" id="PTHR30483:SF6">
    <property type="entry name" value="PERIPLASMIC BINDING PROTEIN OF ABC TRANSPORTER FOR NATURAL AMINO ACIDS"/>
    <property type="match status" value="1"/>
</dbReference>
<evidence type="ECO:0000313" key="6">
    <source>
        <dbReference type="Proteomes" id="UP000612585"/>
    </source>
</evidence>
<dbReference type="AlphaFoldDB" id="A0A8J3Z6T6"/>
<dbReference type="RefSeq" id="WP_203994392.1">
    <property type="nucleotide sequence ID" value="NZ_BOPG01000024.1"/>
</dbReference>
<evidence type="ECO:0000256" key="1">
    <source>
        <dbReference type="ARBA" id="ARBA00010062"/>
    </source>
</evidence>
<keyword evidence="6" id="KW-1185">Reference proteome</keyword>
<organism evidence="5 6">
    <name type="scientific">Virgisporangium aurantiacum</name>
    <dbReference type="NCBI Taxonomy" id="175570"/>
    <lineage>
        <taxon>Bacteria</taxon>
        <taxon>Bacillati</taxon>
        <taxon>Actinomycetota</taxon>
        <taxon>Actinomycetes</taxon>
        <taxon>Micromonosporales</taxon>
        <taxon>Micromonosporaceae</taxon>
        <taxon>Virgisporangium</taxon>
    </lineage>
</organism>
<evidence type="ECO:0000256" key="3">
    <source>
        <dbReference type="SAM" id="SignalP"/>
    </source>
</evidence>
<dbReference type="CDD" id="cd06338">
    <property type="entry name" value="PBP1_ABC_ligand_binding-like"/>
    <property type="match status" value="1"/>
</dbReference>